<dbReference type="OMA" id="LHKFAFG"/>
<accession>A0A0N5DAU0</accession>
<evidence type="ECO:0000313" key="3">
    <source>
        <dbReference type="WBParaSite" id="TCLT_0001029701-mRNA-1"/>
    </source>
</evidence>
<keyword evidence="2" id="KW-1185">Reference proteome</keyword>
<proteinExistence type="predicted"/>
<name>A0A0N5DAU0_THECL</name>
<dbReference type="EMBL" id="UYYF01005042">
    <property type="protein sequence ID" value="VDN07970.1"/>
    <property type="molecule type" value="Genomic_DNA"/>
</dbReference>
<dbReference type="OrthoDB" id="5789857at2759"/>
<protein>
    <submittedName>
        <fullName evidence="1 3">Uncharacterized protein</fullName>
    </submittedName>
</protein>
<evidence type="ECO:0000313" key="1">
    <source>
        <dbReference type="EMBL" id="VDN07970.1"/>
    </source>
</evidence>
<dbReference type="WBParaSite" id="TCLT_0001029701-mRNA-1">
    <property type="protein sequence ID" value="TCLT_0001029701-mRNA-1"/>
    <property type="gene ID" value="TCLT_0001029701"/>
</dbReference>
<reference evidence="1 2" key="2">
    <citation type="submission" date="2018-11" db="EMBL/GenBank/DDBJ databases">
        <authorList>
            <consortium name="Pathogen Informatics"/>
        </authorList>
    </citation>
    <scope>NUCLEOTIDE SEQUENCE [LARGE SCALE GENOMIC DNA]</scope>
</reference>
<dbReference type="AlphaFoldDB" id="A0A0N5DAU0"/>
<evidence type="ECO:0000313" key="2">
    <source>
        <dbReference type="Proteomes" id="UP000276776"/>
    </source>
</evidence>
<dbReference type="Proteomes" id="UP000276776">
    <property type="component" value="Unassembled WGS sequence"/>
</dbReference>
<sequence>MELVQVNNSQQVSQFCFTSNTKFQQGRFVRFDNGHGVLACCASGLHFVFGPEAIDLGPCCDSSCEDWARILKPDDILLFSRGYNYLSNNIILRTAKQVVVPETCNDCNFLSVVLRQQFPTSVDGATAAVFCPPFGIIKLHKFAFGYEPCSSWPLMVGARFWVALDKEGPGIRVWKIHKKADNCEFGRGTTQLMVSVPRLHLWQWNQAFDESGVFSITEYILKCLNEKKLEISVEKDEMNWQEGLLSIENDAQNCESRKTEDVTNTRSDSAALSLLLKILNDTTIRELIIERHQQAFENYLSETSLP</sequence>
<reference evidence="3" key="1">
    <citation type="submission" date="2017-02" db="UniProtKB">
        <authorList>
            <consortium name="WormBaseParasite"/>
        </authorList>
    </citation>
    <scope>IDENTIFICATION</scope>
</reference>
<gene>
    <name evidence="1" type="ORF">TCLT_LOCUS10286</name>
</gene>
<organism evidence="3">
    <name type="scientific">Thelazia callipaeda</name>
    <name type="common">Oriental eyeworm</name>
    <name type="synonym">Parasitic nematode</name>
    <dbReference type="NCBI Taxonomy" id="103827"/>
    <lineage>
        <taxon>Eukaryota</taxon>
        <taxon>Metazoa</taxon>
        <taxon>Ecdysozoa</taxon>
        <taxon>Nematoda</taxon>
        <taxon>Chromadorea</taxon>
        <taxon>Rhabditida</taxon>
        <taxon>Spirurina</taxon>
        <taxon>Spiruromorpha</taxon>
        <taxon>Thelazioidea</taxon>
        <taxon>Thelaziidae</taxon>
        <taxon>Thelazia</taxon>
    </lineage>
</organism>